<dbReference type="SUPFAM" id="SSF48452">
    <property type="entry name" value="TPR-like"/>
    <property type="match status" value="1"/>
</dbReference>
<dbReference type="STRING" id="469371.Tbis_2085"/>
<evidence type="ECO:0000256" key="1">
    <source>
        <dbReference type="ARBA" id="ARBA00022741"/>
    </source>
</evidence>
<evidence type="ECO:0000259" key="3">
    <source>
        <dbReference type="PROSITE" id="PS50043"/>
    </source>
</evidence>
<evidence type="ECO:0000256" key="2">
    <source>
        <dbReference type="ARBA" id="ARBA00022840"/>
    </source>
</evidence>
<dbReference type="InterPro" id="IPR036388">
    <property type="entry name" value="WH-like_DNA-bd_sf"/>
</dbReference>
<dbReference type="InterPro" id="IPR011990">
    <property type="entry name" value="TPR-like_helical_dom_sf"/>
</dbReference>
<dbReference type="InterPro" id="IPR000792">
    <property type="entry name" value="Tscrpt_reg_LuxR_C"/>
</dbReference>
<dbReference type="InterPro" id="IPR016032">
    <property type="entry name" value="Sig_transdc_resp-reg_C-effctor"/>
</dbReference>
<dbReference type="SUPFAM" id="SSF46894">
    <property type="entry name" value="C-terminal effector domain of the bipartite response regulators"/>
    <property type="match status" value="1"/>
</dbReference>
<dbReference type="GO" id="GO:0003677">
    <property type="term" value="F:DNA binding"/>
    <property type="evidence" value="ECO:0007669"/>
    <property type="project" value="InterPro"/>
</dbReference>
<dbReference type="PROSITE" id="PS50043">
    <property type="entry name" value="HTH_LUXR_2"/>
    <property type="match status" value="1"/>
</dbReference>
<dbReference type="KEGG" id="tbi:Tbis_2085"/>
<keyword evidence="1" id="KW-0547">Nucleotide-binding</keyword>
<dbReference type="GO" id="GO:0004016">
    <property type="term" value="F:adenylate cyclase activity"/>
    <property type="evidence" value="ECO:0007669"/>
    <property type="project" value="TreeGrafter"/>
</dbReference>
<sequence>MPVLYGRVQECAELTAVIEAAARSESGVRVLVGEPGIGKTALLNSVTAHADGFAVLCARGTPSEARLPYAGLHRLLRPVTELIGGLPAPQRTAIRAALGQEDGPAPDRFLVSVAVLGLLSELAEKRPVLVVVDDAHWLDAPSLDALAFAAARFQAEGIALLAATRPEPPEPFSWAPVMTIGGLEPAACEQLIRARSGGPVAGPVLDRLITHTGGNPLALLEIAERLSAAQLAGRAPLPRPLPVGPALERAYLERVSALPVAAQRLLLLAAADDEIDAVTLLRAASHAGIDASALEAAEAAGLIRVSETRVRFRHPLIRSAVYQGAGLARRRWAHQVLGEVAARDDRRAWHRAAAALHPDAGLADELERSAGRARVRSGYTAAAAAMERAAELTPDDGVRARRLVRAAWDRWLGGHADAAVGLLDQARRAAEAGGRAGTLGEIDLLRGMIGLRGGVARDAYQSLVSAADRLGPEEALHALTAAAEAAFYAGDQLRFTAAAARIGRLGPVPGERAALIRAYFAGMAHAAEGEIAASIRQFRTVLEIAGRIDDPDLLRWAATAALMVGDDTIAHALPARAVDIARARGAVTKVPQAIELLVHSELWTGRLAIARANALEGLRLATQTGQLNCAGHLRALLALHAAIEGDVRTCRERAQEALARAREHDLGLVSAVATWALAFSDLSLGRYGEAADRLTRMAEAGPGHGHPVITVLSAPHYVEAAVRSGDHDRAARALAMFRSWAEAVQSAWALALVERCRALLADPAAADGHYRRALELHAVSARDFERARTALLYGAHLRRQRRRAQARRYTREALEIFERLGATRWAERARGELRAAGETVTDPEGEETGALTAQQLQIARFIAEGATNREVAARLFISPRTVDYHVRNIFAKLGIGSRVELVRRFRASGTARV</sequence>
<dbReference type="GO" id="GO:0006355">
    <property type="term" value="P:regulation of DNA-templated transcription"/>
    <property type="evidence" value="ECO:0007669"/>
    <property type="project" value="InterPro"/>
</dbReference>
<dbReference type="InterPro" id="IPR027417">
    <property type="entry name" value="P-loop_NTPase"/>
</dbReference>
<dbReference type="PROSITE" id="PS00622">
    <property type="entry name" value="HTH_LUXR_1"/>
    <property type="match status" value="1"/>
</dbReference>
<evidence type="ECO:0000313" key="5">
    <source>
        <dbReference type="Proteomes" id="UP000006640"/>
    </source>
</evidence>
<dbReference type="SMART" id="SM00421">
    <property type="entry name" value="HTH_LUXR"/>
    <property type="match status" value="1"/>
</dbReference>
<keyword evidence="5" id="KW-1185">Reference proteome</keyword>
<dbReference type="GO" id="GO:0005737">
    <property type="term" value="C:cytoplasm"/>
    <property type="evidence" value="ECO:0007669"/>
    <property type="project" value="TreeGrafter"/>
</dbReference>
<dbReference type="EMBL" id="CP001874">
    <property type="protein sequence ID" value="ADG88797.1"/>
    <property type="molecule type" value="Genomic_DNA"/>
</dbReference>
<dbReference type="CDD" id="cd06170">
    <property type="entry name" value="LuxR_C_like"/>
    <property type="match status" value="1"/>
</dbReference>
<dbReference type="PANTHER" id="PTHR16305">
    <property type="entry name" value="TESTICULAR SOLUBLE ADENYLYL CYCLASE"/>
    <property type="match status" value="1"/>
</dbReference>
<dbReference type="RefSeq" id="WP_013132330.1">
    <property type="nucleotide sequence ID" value="NC_014165.1"/>
</dbReference>
<feature type="domain" description="HTH luxR-type" evidence="3">
    <location>
        <begin position="844"/>
        <end position="909"/>
    </location>
</feature>
<dbReference type="InterPro" id="IPR041664">
    <property type="entry name" value="AAA_16"/>
</dbReference>
<dbReference type="PANTHER" id="PTHR16305:SF35">
    <property type="entry name" value="TRANSCRIPTIONAL ACTIVATOR DOMAIN"/>
    <property type="match status" value="1"/>
</dbReference>
<dbReference type="eggNOG" id="COG2909">
    <property type="taxonomic scope" value="Bacteria"/>
</dbReference>
<reference evidence="4 5" key="1">
    <citation type="submission" date="2010-01" db="EMBL/GenBank/DDBJ databases">
        <title>The complete genome of Thermobispora bispora DSM 43833.</title>
        <authorList>
            <consortium name="US DOE Joint Genome Institute (JGI-PGF)"/>
            <person name="Lucas S."/>
            <person name="Copeland A."/>
            <person name="Lapidus A."/>
            <person name="Glavina del Rio T."/>
            <person name="Dalin E."/>
            <person name="Tice H."/>
            <person name="Bruce D."/>
            <person name="Goodwin L."/>
            <person name="Pitluck S."/>
            <person name="Kyrpides N."/>
            <person name="Mavromatis K."/>
            <person name="Ivanova N."/>
            <person name="Mikhailova N."/>
            <person name="Chertkov O."/>
            <person name="Brettin T."/>
            <person name="Detter J.C."/>
            <person name="Han C."/>
            <person name="Larimer F."/>
            <person name="Land M."/>
            <person name="Hauser L."/>
            <person name="Markowitz V."/>
            <person name="Cheng J.-F."/>
            <person name="Hugenholtz P."/>
            <person name="Woyke T."/>
            <person name="Wu D."/>
            <person name="Jando M."/>
            <person name="Schneider S."/>
            <person name="Klenk H.-P."/>
            <person name="Eisen J.A."/>
        </authorList>
    </citation>
    <scope>NUCLEOTIDE SEQUENCE [LARGE SCALE GENOMIC DNA]</scope>
    <source>
        <strain evidence="5">ATCC 19993 / DSM 43833 / CBS 139.67 / JCM 10125 / KCTC 9307 / NBRC 14880 / R51</strain>
    </source>
</reference>
<dbReference type="Gene3D" id="1.10.10.10">
    <property type="entry name" value="Winged helix-like DNA-binding domain superfamily/Winged helix DNA-binding domain"/>
    <property type="match status" value="1"/>
</dbReference>
<dbReference type="OrthoDB" id="483at2"/>
<dbReference type="AlphaFoldDB" id="D6Y2E8"/>
<dbReference type="Pfam" id="PF00196">
    <property type="entry name" value="GerE"/>
    <property type="match status" value="1"/>
</dbReference>
<dbReference type="GO" id="GO:0005524">
    <property type="term" value="F:ATP binding"/>
    <property type="evidence" value="ECO:0007669"/>
    <property type="project" value="UniProtKB-KW"/>
</dbReference>
<protein>
    <submittedName>
        <fullName evidence="4">ATP-dependent transcriptional regulator, MalT-like, LuxR family</fullName>
    </submittedName>
</protein>
<dbReference type="SUPFAM" id="SSF52540">
    <property type="entry name" value="P-loop containing nucleoside triphosphate hydrolases"/>
    <property type="match status" value="1"/>
</dbReference>
<keyword evidence="2" id="KW-0067">ATP-binding</keyword>
<name>D6Y2E8_THEBD</name>
<gene>
    <name evidence="4" type="ordered locus">Tbis_2085</name>
</gene>
<dbReference type="PRINTS" id="PR00038">
    <property type="entry name" value="HTHLUXR"/>
</dbReference>
<proteinExistence type="predicted"/>
<accession>D6Y2E8</accession>
<dbReference type="HOGENOM" id="CLU_006850_4_1_11"/>
<evidence type="ECO:0000313" key="4">
    <source>
        <dbReference type="EMBL" id="ADG88797.1"/>
    </source>
</evidence>
<organism evidence="4 5">
    <name type="scientific">Thermobispora bispora (strain ATCC 19993 / DSM 43833 / CBS 139.67 / JCM 10125 / KCTC 9307 / NBRC 14880 / R51)</name>
    <dbReference type="NCBI Taxonomy" id="469371"/>
    <lineage>
        <taxon>Bacteria</taxon>
        <taxon>Bacillati</taxon>
        <taxon>Actinomycetota</taxon>
        <taxon>Actinomycetes</taxon>
        <taxon>Streptosporangiales</taxon>
        <taxon>Streptosporangiaceae</taxon>
        <taxon>Thermobispora</taxon>
    </lineage>
</organism>
<dbReference type="Proteomes" id="UP000006640">
    <property type="component" value="Chromosome"/>
</dbReference>
<dbReference type="Pfam" id="PF13191">
    <property type="entry name" value="AAA_16"/>
    <property type="match status" value="1"/>
</dbReference>
<dbReference type="Gene3D" id="3.40.50.300">
    <property type="entry name" value="P-loop containing nucleotide triphosphate hydrolases"/>
    <property type="match status" value="1"/>
</dbReference>